<dbReference type="Proteomes" id="UP000291838">
    <property type="component" value="Unassembled WGS sequence"/>
</dbReference>
<evidence type="ECO:0000256" key="1">
    <source>
        <dbReference type="SAM" id="Phobius"/>
    </source>
</evidence>
<name>A0A4Q2RMI6_9ACTN</name>
<dbReference type="AlphaFoldDB" id="A0A4Q2RMI6"/>
<keyword evidence="3" id="KW-1185">Reference proteome</keyword>
<evidence type="ECO:0000313" key="3">
    <source>
        <dbReference type="Proteomes" id="UP000291838"/>
    </source>
</evidence>
<accession>A0A4Q2RMI6</accession>
<evidence type="ECO:0000313" key="2">
    <source>
        <dbReference type="EMBL" id="RYB88303.1"/>
    </source>
</evidence>
<feature type="transmembrane region" description="Helical" evidence="1">
    <location>
        <begin position="30"/>
        <end position="51"/>
    </location>
</feature>
<dbReference type="EMBL" id="SDWS01000018">
    <property type="protein sequence ID" value="RYB88303.1"/>
    <property type="molecule type" value="Genomic_DNA"/>
</dbReference>
<sequence>MNAEPTPAVLSDDEQVGALIRAHQMQQRRLTMWMGVFVAALCGIAAIVLHASPASVATALGFGLFVVTAMLASAARALGHDLKREPSIPVYRRDQWVKRDG</sequence>
<dbReference type="RefSeq" id="WP_129479776.1">
    <property type="nucleotide sequence ID" value="NZ_SDWS01000018.1"/>
</dbReference>
<feature type="transmembrane region" description="Helical" evidence="1">
    <location>
        <begin position="57"/>
        <end position="78"/>
    </location>
</feature>
<reference evidence="2 3" key="1">
    <citation type="submission" date="2019-01" db="EMBL/GenBank/DDBJ databases">
        <title>Novel species of Nocardioides.</title>
        <authorList>
            <person name="Liu Q."/>
            <person name="Xin Y.-H."/>
        </authorList>
    </citation>
    <scope>NUCLEOTIDE SEQUENCE [LARGE SCALE GENOMIC DNA]</scope>
    <source>
        <strain evidence="2 3">HLT3-15</strain>
    </source>
</reference>
<keyword evidence="1" id="KW-1133">Transmembrane helix</keyword>
<keyword evidence="1" id="KW-0812">Transmembrane</keyword>
<protein>
    <submittedName>
        <fullName evidence="2">Uncharacterized protein</fullName>
    </submittedName>
</protein>
<comment type="caution">
    <text evidence="2">The sequence shown here is derived from an EMBL/GenBank/DDBJ whole genome shotgun (WGS) entry which is preliminary data.</text>
</comment>
<proteinExistence type="predicted"/>
<gene>
    <name evidence="2" type="ORF">EUA06_21895</name>
</gene>
<keyword evidence="1" id="KW-0472">Membrane</keyword>
<organism evidence="2 3">
    <name type="scientific">Nocardioides glacieisoli</name>
    <dbReference type="NCBI Taxonomy" id="1168730"/>
    <lineage>
        <taxon>Bacteria</taxon>
        <taxon>Bacillati</taxon>
        <taxon>Actinomycetota</taxon>
        <taxon>Actinomycetes</taxon>
        <taxon>Propionibacteriales</taxon>
        <taxon>Nocardioidaceae</taxon>
        <taxon>Nocardioides</taxon>
    </lineage>
</organism>